<protein>
    <submittedName>
        <fullName evidence="2">Uncharacterized protein</fullName>
    </submittedName>
</protein>
<evidence type="ECO:0000256" key="1">
    <source>
        <dbReference type="SAM" id="MobiDB-lite"/>
    </source>
</evidence>
<evidence type="ECO:0000313" key="2">
    <source>
        <dbReference type="EMBL" id="DAD19526.1"/>
    </source>
</evidence>
<dbReference type="EMBL" id="DUZY01000001">
    <property type="protein sequence ID" value="DAD19526.1"/>
    <property type="molecule type" value="Genomic_DNA"/>
</dbReference>
<accession>A0A822XKQ2</accession>
<comment type="caution">
    <text evidence="2">The sequence shown here is derived from an EMBL/GenBank/DDBJ whole genome shotgun (WGS) entry which is preliminary data.</text>
</comment>
<sequence>MLKSVALSDLTETCSYTLRKEGETTGTYSNPSSKRRGKSRLKSSKRSV</sequence>
<organism evidence="2 3">
    <name type="scientific">Nelumbo nucifera</name>
    <name type="common">Sacred lotus</name>
    <dbReference type="NCBI Taxonomy" id="4432"/>
    <lineage>
        <taxon>Eukaryota</taxon>
        <taxon>Viridiplantae</taxon>
        <taxon>Streptophyta</taxon>
        <taxon>Embryophyta</taxon>
        <taxon>Tracheophyta</taxon>
        <taxon>Spermatophyta</taxon>
        <taxon>Magnoliopsida</taxon>
        <taxon>Proteales</taxon>
        <taxon>Nelumbonaceae</taxon>
        <taxon>Nelumbo</taxon>
    </lineage>
</organism>
<evidence type="ECO:0000313" key="3">
    <source>
        <dbReference type="Proteomes" id="UP000607653"/>
    </source>
</evidence>
<feature type="compositionally biased region" description="Basic residues" evidence="1">
    <location>
        <begin position="33"/>
        <end position="48"/>
    </location>
</feature>
<dbReference type="Proteomes" id="UP000607653">
    <property type="component" value="Unassembled WGS sequence"/>
</dbReference>
<gene>
    <name evidence="2" type="ORF">HUJ06_020989</name>
</gene>
<proteinExistence type="predicted"/>
<feature type="region of interest" description="Disordered" evidence="1">
    <location>
        <begin position="20"/>
        <end position="48"/>
    </location>
</feature>
<dbReference type="AlphaFoldDB" id="A0A822XKQ2"/>
<reference evidence="2 3" key="1">
    <citation type="journal article" date="2020" name="Mol. Biol. Evol.">
        <title>Distinct Expression and Methylation Patterns for Genes with Different Fates following a Single Whole-Genome Duplication in Flowering Plants.</title>
        <authorList>
            <person name="Shi T."/>
            <person name="Rahmani R.S."/>
            <person name="Gugger P.F."/>
            <person name="Wang M."/>
            <person name="Li H."/>
            <person name="Zhang Y."/>
            <person name="Li Z."/>
            <person name="Wang Q."/>
            <person name="Van de Peer Y."/>
            <person name="Marchal K."/>
            <person name="Chen J."/>
        </authorList>
    </citation>
    <scope>NUCLEOTIDE SEQUENCE [LARGE SCALE GENOMIC DNA]</scope>
    <source>
        <tissue evidence="2">Leaf</tissue>
    </source>
</reference>
<name>A0A822XKQ2_NELNU</name>
<keyword evidence="3" id="KW-1185">Reference proteome</keyword>